<keyword evidence="1" id="KW-1133">Transmembrane helix</keyword>
<evidence type="ECO:0000313" key="3">
    <source>
        <dbReference type="Proteomes" id="UP000437862"/>
    </source>
</evidence>
<accession>A0ABX6FSY2</accession>
<keyword evidence="1" id="KW-0812">Transmembrane</keyword>
<feature type="transmembrane region" description="Helical" evidence="1">
    <location>
        <begin position="101"/>
        <end position="130"/>
    </location>
</feature>
<organism evidence="2 3">
    <name type="scientific">Pseudoduganella flava</name>
    <dbReference type="NCBI Taxonomy" id="871742"/>
    <lineage>
        <taxon>Bacteria</taxon>
        <taxon>Pseudomonadati</taxon>
        <taxon>Pseudomonadota</taxon>
        <taxon>Betaproteobacteria</taxon>
        <taxon>Burkholderiales</taxon>
        <taxon>Oxalobacteraceae</taxon>
        <taxon>Telluria group</taxon>
        <taxon>Pseudoduganella</taxon>
    </lineage>
</organism>
<dbReference type="EMBL" id="CP046904">
    <property type="protein sequence ID" value="QGZ39781.1"/>
    <property type="molecule type" value="Genomic_DNA"/>
</dbReference>
<dbReference type="Pfam" id="PF06127">
    <property type="entry name" value="Mpo1-like"/>
    <property type="match status" value="1"/>
</dbReference>
<name>A0ABX6FSY2_9BURK</name>
<evidence type="ECO:0000313" key="2">
    <source>
        <dbReference type="EMBL" id="QGZ39781.1"/>
    </source>
</evidence>
<proteinExistence type="predicted"/>
<dbReference type="InterPro" id="IPR009305">
    <property type="entry name" value="Mpo1-like"/>
</dbReference>
<keyword evidence="3" id="KW-1185">Reference proteome</keyword>
<dbReference type="Proteomes" id="UP000437862">
    <property type="component" value="Chromosome"/>
</dbReference>
<gene>
    <name evidence="2" type="ORF">GO485_12450</name>
</gene>
<protein>
    <submittedName>
        <fullName evidence="2">DUF962 domain-containing protein</fullName>
    </submittedName>
</protein>
<dbReference type="PANTHER" id="PTHR28026">
    <property type="entry name" value="DUF962 DOMAIN PROTEIN (AFU_ORTHOLOGUE AFUA_8G05310)"/>
    <property type="match status" value="1"/>
</dbReference>
<feature type="transmembrane region" description="Helical" evidence="1">
    <location>
        <begin position="150"/>
        <end position="168"/>
    </location>
</feature>
<dbReference type="PANTHER" id="PTHR28026:SF9">
    <property type="entry name" value="2-HYDROXY-PALMITIC ACID DIOXYGENASE MPO1"/>
    <property type="match status" value="1"/>
</dbReference>
<keyword evidence="1" id="KW-0472">Membrane</keyword>
<sequence>MRQIVAAAGRIGRHPTRQEPTIAEANVEPHSRTIDILLAQYSESHRNPTNELIHFICVPVIVLSLLGMLWWVHPLLAVAVVVASLAYYWKLSRPFAAGMLVMALVMLGIIAALPPIAVLPLCIVIFVLAWAGQFIGHMIEGKKPSFLDDLRFLLIGPLFVLSFLYRRFHLAY</sequence>
<reference evidence="2 3" key="1">
    <citation type="submission" date="2019-12" db="EMBL/GenBank/DDBJ databases">
        <title>Draft Genome Sequences of Six Type Strains of the Genus Massilia.</title>
        <authorList>
            <person name="Miess H."/>
            <person name="Frediansyah A."/>
            <person name="Goeker M."/>
            <person name="Gross H."/>
        </authorList>
    </citation>
    <scope>NUCLEOTIDE SEQUENCE [LARGE SCALE GENOMIC DNA]</scope>
    <source>
        <strain evidence="2 3">DSM 26639</strain>
    </source>
</reference>
<evidence type="ECO:0000256" key="1">
    <source>
        <dbReference type="SAM" id="Phobius"/>
    </source>
</evidence>